<reference evidence="3" key="2">
    <citation type="submission" date="2020-10" db="UniProtKB">
        <authorList>
            <consortium name="WormBaseParasite"/>
        </authorList>
    </citation>
    <scope>IDENTIFICATION</scope>
</reference>
<organism evidence="2 3">
    <name type="scientific">Panagrellus redivivus</name>
    <name type="common">Microworm</name>
    <dbReference type="NCBI Taxonomy" id="6233"/>
    <lineage>
        <taxon>Eukaryota</taxon>
        <taxon>Metazoa</taxon>
        <taxon>Ecdysozoa</taxon>
        <taxon>Nematoda</taxon>
        <taxon>Chromadorea</taxon>
        <taxon>Rhabditida</taxon>
        <taxon>Tylenchina</taxon>
        <taxon>Panagrolaimomorpha</taxon>
        <taxon>Panagrolaimoidea</taxon>
        <taxon>Panagrolaimidae</taxon>
        <taxon>Panagrellus</taxon>
    </lineage>
</organism>
<reference evidence="2" key="1">
    <citation type="journal article" date="2013" name="Genetics">
        <title>The draft genome and transcriptome of Panagrellus redivivus are shaped by the harsh demands of a free-living lifestyle.</title>
        <authorList>
            <person name="Srinivasan J."/>
            <person name="Dillman A.R."/>
            <person name="Macchietto M.G."/>
            <person name="Heikkinen L."/>
            <person name="Lakso M."/>
            <person name="Fracchia K.M."/>
            <person name="Antoshechkin I."/>
            <person name="Mortazavi A."/>
            <person name="Wong G."/>
            <person name="Sternberg P.W."/>
        </authorList>
    </citation>
    <scope>NUCLEOTIDE SEQUENCE [LARGE SCALE GENOMIC DNA]</scope>
    <source>
        <strain evidence="2">MT8872</strain>
    </source>
</reference>
<dbReference type="GO" id="GO:0016255">
    <property type="term" value="P:attachment of GPI anchor to protein"/>
    <property type="evidence" value="ECO:0007669"/>
    <property type="project" value="TreeGrafter"/>
</dbReference>
<keyword evidence="1" id="KW-1133">Transmembrane helix</keyword>
<feature type="transmembrane region" description="Helical" evidence="1">
    <location>
        <begin position="361"/>
        <end position="380"/>
    </location>
</feature>
<dbReference type="Proteomes" id="UP000492821">
    <property type="component" value="Unassembled WGS sequence"/>
</dbReference>
<dbReference type="GO" id="GO:0042765">
    <property type="term" value="C:GPI-anchor transamidase complex"/>
    <property type="evidence" value="ECO:0007669"/>
    <property type="project" value="InterPro"/>
</dbReference>
<feature type="transmembrane region" description="Helical" evidence="1">
    <location>
        <begin position="20"/>
        <end position="40"/>
    </location>
</feature>
<sequence length="601" mass="65739">MLRRITLQGSKTPKPIKKVIKHAALLAVIAYLGAFGYAIFATAPENLEATRISENAFLPGIVREKFNKHSSLSAFGKGLRQGFKNGNPNGYLIDALRDLGLEAASQKFAFKPLYGAPVSGETVYGILRTEKNPSVEAMVLVVPFSDKHEAVATLALTIIDYFKDQVYWARDIIFVFVPPEPVAMEAWLAAYHGFTVPTVTADVLQIRSGEIVGGYVFDFEGQYIKDVEFQFFGVNGRQPNLDLVNVAVYIAQFGLKFPSESNVLGLEYVANHRQNTESLLKSIWHQTFHEVQGAHSVFGSYGISAVTIKGKPAQNSRHGHEVYKFAIYVEALYRSFNNVLEKLHQSYFLYYLISPKQFMSVAYYMPILGCFIAALLFPALRELTRPAGYAIPASLIYNHILALGLYFLTMFVFTNPLAATITGLPAALLQKAVLLGAPIVMQLSTNLYPITTASEARVSRFVLFTEAGLLLGAVGLLTISPALLIGAIMVPLILLFTVILPTGPVFGFVAGIVAHPITLITGFVAQEPKSVPELIDAVYAPLASAVHNHIVHGSLLFPLYCLLILALAGHLAVIARFPKELLPIPPHDSDEDDASKAKKAD</sequence>
<keyword evidence="2" id="KW-1185">Reference proteome</keyword>
<name>A0A7E4UN47_PANRE</name>
<accession>A0A7E4UN47</accession>
<evidence type="ECO:0000313" key="2">
    <source>
        <dbReference type="Proteomes" id="UP000492821"/>
    </source>
</evidence>
<dbReference type="Pfam" id="PF04114">
    <property type="entry name" value="Gaa1"/>
    <property type="match status" value="1"/>
</dbReference>
<keyword evidence="1" id="KW-0812">Transmembrane</keyword>
<evidence type="ECO:0000313" key="3">
    <source>
        <dbReference type="WBParaSite" id="Pan_g10490.t1"/>
    </source>
</evidence>
<dbReference type="InterPro" id="IPR007246">
    <property type="entry name" value="Gaa1"/>
</dbReference>
<evidence type="ECO:0000256" key="1">
    <source>
        <dbReference type="SAM" id="Phobius"/>
    </source>
</evidence>
<protein>
    <submittedName>
        <fullName evidence="3">Glycosylphosphatidylinositol transamidase</fullName>
    </submittedName>
</protein>
<dbReference type="AlphaFoldDB" id="A0A7E4UN47"/>
<dbReference type="PANTHER" id="PTHR13304">
    <property type="entry name" value="GLYCOSYLPHOSPHATIDYLINOSITOL ANCHOR ATTACHMENT 1 PROTEIN"/>
    <property type="match status" value="1"/>
</dbReference>
<feature type="transmembrane region" description="Helical" evidence="1">
    <location>
        <begin position="555"/>
        <end position="577"/>
    </location>
</feature>
<keyword evidence="1" id="KW-0472">Membrane</keyword>
<feature type="transmembrane region" description="Helical" evidence="1">
    <location>
        <begin position="469"/>
        <end position="499"/>
    </location>
</feature>
<dbReference type="PANTHER" id="PTHR13304:SF0">
    <property type="entry name" value="GLYCOSYLPHOSPHATIDYLINOSITOL ANCHOR ATTACHMENT 1 PROTEIN"/>
    <property type="match status" value="1"/>
</dbReference>
<dbReference type="WBParaSite" id="Pan_g10490.t1">
    <property type="protein sequence ID" value="Pan_g10490.t1"/>
    <property type="gene ID" value="Pan_g10490"/>
</dbReference>
<proteinExistence type="predicted"/>